<dbReference type="AlphaFoldDB" id="A0A484G681"/>
<evidence type="ECO:0000256" key="3">
    <source>
        <dbReference type="ARBA" id="ARBA00022630"/>
    </source>
</evidence>
<dbReference type="Pfam" id="PF01266">
    <property type="entry name" value="DAO"/>
    <property type="match status" value="1"/>
</dbReference>
<organism evidence="8 9">
    <name type="scientific">Colletotrichum orbiculare (strain 104-T / ATCC 96160 / CBS 514.97 / LARS 414 / MAFF 240422)</name>
    <name type="common">Cucumber anthracnose fungus</name>
    <name type="synonym">Colletotrichum lagenarium</name>
    <dbReference type="NCBI Taxonomy" id="1213857"/>
    <lineage>
        <taxon>Eukaryota</taxon>
        <taxon>Fungi</taxon>
        <taxon>Dikarya</taxon>
        <taxon>Ascomycota</taxon>
        <taxon>Pezizomycotina</taxon>
        <taxon>Sordariomycetes</taxon>
        <taxon>Hypocreomycetidae</taxon>
        <taxon>Glomerellales</taxon>
        <taxon>Glomerellaceae</taxon>
        <taxon>Colletotrichum</taxon>
        <taxon>Colletotrichum orbiculare species complex</taxon>
    </lineage>
</organism>
<dbReference type="InterPro" id="IPR006076">
    <property type="entry name" value="FAD-dep_OxRdtase"/>
</dbReference>
<evidence type="ECO:0000259" key="7">
    <source>
        <dbReference type="Pfam" id="PF01266"/>
    </source>
</evidence>
<evidence type="ECO:0000256" key="5">
    <source>
        <dbReference type="ARBA" id="ARBA00023002"/>
    </source>
</evidence>
<dbReference type="STRING" id="1213857.A0A484G681"/>
<proteinExistence type="inferred from homology"/>
<dbReference type="InterPro" id="IPR036188">
    <property type="entry name" value="FAD/NAD-bd_sf"/>
</dbReference>
<accession>A0A484G681</accession>
<protein>
    <submittedName>
        <fullName evidence="8">L-pipecolate oxidase</fullName>
    </submittedName>
</protein>
<dbReference type="OrthoDB" id="2219495at2759"/>
<keyword evidence="4" id="KW-0274">FAD</keyword>
<name>A0A484G681_COLOR</name>
<reference evidence="9" key="1">
    <citation type="journal article" date="2013" name="New Phytol.">
        <title>Comparative genomic and transcriptomic analyses reveal the hemibiotrophic stage shift of Colletotrichum fungi.</title>
        <authorList>
            <person name="Gan P."/>
            <person name="Ikeda K."/>
            <person name="Irieda H."/>
            <person name="Narusaka M."/>
            <person name="O'Connell R.J."/>
            <person name="Narusaka Y."/>
            <person name="Takano Y."/>
            <person name="Kubo Y."/>
            <person name="Shirasu K."/>
        </authorList>
    </citation>
    <scope>NUCLEOTIDE SEQUENCE [LARGE SCALE GENOMIC DNA]</scope>
    <source>
        <strain evidence="9">104-T / ATCC 96160 / CBS 514.97 / LARS 414 / MAFF 240422</strain>
    </source>
</reference>
<dbReference type="EMBL" id="AMCV02000001">
    <property type="protein sequence ID" value="TDZ25631.1"/>
    <property type="molecule type" value="Genomic_DNA"/>
</dbReference>
<comment type="similarity">
    <text evidence="2">Belongs to the MSOX/MTOX family.</text>
</comment>
<keyword evidence="5" id="KW-0560">Oxidoreductase</keyword>
<dbReference type="Gene3D" id="3.30.9.10">
    <property type="entry name" value="D-Amino Acid Oxidase, subunit A, domain 2"/>
    <property type="match status" value="1"/>
</dbReference>
<evidence type="ECO:0000256" key="2">
    <source>
        <dbReference type="ARBA" id="ARBA00010989"/>
    </source>
</evidence>
<comment type="cofactor">
    <cofactor evidence="1">
        <name>FAD</name>
        <dbReference type="ChEBI" id="CHEBI:57692"/>
    </cofactor>
</comment>
<dbReference type="PANTHER" id="PTHR10961">
    <property type="entry name" value="PEROXISOMAL SARCOSINE OXIDASE"/>
    <property type="match status" value="1"/>
</dbReference>
<evidence type="ECO:0000256" key="6">
    <source>
        <dbReference type="SAM" id="MobiDB-lite"/>
    </source>
</evidence>
<dbReference type="Gene3D" id="3.50.50.60">
    <property type="entry name" value="FAD/NAD(P)-binding domain"/>
    <property type="match status" value="1"/>
</dbReference>
<dbReference type="Proteomes" id="UP000014480">
    <property type="component" value="Unassembled WGS sequence"/>
</dbReference>
<keyword evidence="9" id="KW-1185">Reference proteome</keyword>
<dbReference type="PANTHER" id="PTHR10961:SF45">
    <property type="entry name" value="FAD DEPENDENT OXIDOREDUCTASE DOMAIN-CONTAINING PROTEIN-RELATED"/>
    <property type="match status" value="1"/>
</dbReference>
<dbReference type="GO" id="GO:0050031">
    <property type="term" value="F:L-pipecolate oxidase activity"/>
    <property type="evidence" value="ECO:0007669"/>
    <property type="project" value="TreeGrafter"/>
</dbReference>
<dbReference type="GO" id="GO:0008115">
    <property type="term" value="F:sarcosine oxidase activity"/>
    <property type="evidence" value="ECO:0007669"/>
    <property type="project" value="TreeGrafter"/>
</dbReference>
<comment type="caution">
    <text evidence="8">The sequence shown here is derived from an EMBL/GenBank/DDBJ whole genome shotgun (WGS) entry which is preliminary data.</text>
</comment>
<dbReference type="InterPro" id="IPR045170">
    <property type="entry name" value="MTOX"/>
</dbReference>
<gene>
    <name evidence="8" type="primary">fap1-4</name>
    <name evidence="8" type="ORF">Cob_v001466</name>
</gene>
<feature type="domain" description="FAD dependent oxidoreductase" evidence="7">
    <location>
        <begin position="12"/>
        <end position="380"/>
    </location>
</feature>
<sequence>MPSTHTSKDAPILVVGAGVFGLSTALELKKRGYRSVTVLDRYLPPVPDGSSVDVSRIIRVDYADPVYGQMAREAYQLWTTEYAEHYHESGFVMLADQAGNDWLAKAKEVASATGQKLVSHAAAETVKQSYPGVTSDMAGLQAVVNPRGGWADAKGGIAQLAARCSHLGVRFVTGDRGTVTSLKFDGDKVVGVHVAEGPAVLAARVILAAGAWTNRILPIGHASSASGQPVGFIRLTDDEAERLRDMPVIINFNSGVFVFPPTPGRNSVLKVARHGFGYATEVRVGDSGTVVSAPKRDGSNAASGYLPDDADEGLREGLRQLAPEFADREWLNRRLCWYSDTPEGDFIMDNHPSIDGLFVATGGSGHAFKFLPVLGRYIVDCFEGKASQDLRHKWRLRVPDGKQDEVKLGDGSRGGPPLRKLTRIEQSKL</sequence>
<dbReference type="SUPFAM" id="SSF54373">
    <property type="entry name" value="FAD-linked reductases, C-terminal domain"/>
    <property type="match status" value="1"/>
</dbReference>
<reference evidence="9" key="2">
    <citation type="journal article" date="2019" name="Mol. Plant Microbe Interact.">
        <title>Genome sequence resources for four phytopathogenic fungi from the Colletotrichum orbiculare species complex.</title>
        <authorList>
            <person name="Gan P."/>
            <person name="Tsushima A."/>
            <person name="Narusaka M."/>
            <person name="Narusaka Y."/>
            <person name="Takano Y."/>
            <person name="Kubo Y."/>
            <person name="Shirasu K."/>
        </authorList>
    </citation>
    <scope>GENOME REANNOTATION</scope>
    <source>
        <strain evidence="9">104-T / ATCC 96160 / CBS 514.97 / LARS 414 / MAFF 240422</strain>
    </source>
</reference>
<dbReference type="SUPFAM" id="SSF51905">
    <property type="entry name" value="FAD/NAD(P)-binding domain"/>
    <property type="match status" value="1"/>
</dbReference>
<evidence type="ECO:0000256" key="4">
    <source>
        <dbReference type="ARBA" id="ARBA00022827"/>
    </source>
</evidence>
<evidence type="ECO:0000256" key="1">
    <source>
        <dbReference type="ARBA" id="ARBA00001974"/>
    </source>
</evidence>
<dbReference type="GO" id="GO:0004657">
    <property type="term" value="F:proline dehydrogenase activity"/>
    <property type="evidence" value="ECO:0007669"/>
    <property type="project" value="TreeGrafter"/>
</dbReference>
<evidence type="ECO:0000313" key="8">
    <source>
        <dbReference type="EMBL" id="TDZ25631.1"/>
    </source>
</evidence>
<dbReference type="GO" id="GO:0050660">
    <property type="term" value="F:flavin adenine dinucleotide binding"/>
    <property type="evidence" value="ECO:0007669"/>
    <property type="project" value="InterPro"/>
</dbReference>
<feature type="region of interest" description="Disordered" evidence="6">
    <location>
        <begin position="403"/>
        <end position="429"/>
    </location>
</feature>
<keyword evidence="3" id="KW-0285">Flavoprotein</keyword>
<evidence type="ECO:0000313" key="9">
    <source>
        <dbReference type="Proteomes" id="UP000014480"/>
    </source>
</evidence>